<comment type="caution">
    <text evidence="2">The sequence shown here is derived from an EMBL/GenBank/DDBJ whole genome shotgun (WGS) entry which is preliminary data.</text>
</comment>
<feature type="compositionally biased region" description="Polar residues" evidence="1">
    <location>
        <begin position="31"/>
        <end position="50"/>
    </location>
</feature>
<protein>
    <submittedName>
        <fullName evidence="2">Uncharacterized protein</fullName>
    </submittedName>
</protein>
<feature type="region of interest" description="Disordered" evidence="1">
    <location>
        <begin position="1"/>
        <end position="64"/>
    </location>
</feature>
<dbReference type="AlphaFoldDB" id="A0AA88AW23"/>
<accession>A0AA88AW23</accession>
<dbReference type="EMBL" id="BTGU01000058">
    <property type="protein sequence ID" value="GMN55573.1"/>
    <property type="molecule type" value="Genomic_DNA"/>
</dbReference>
<dbReference type="Gramene" id="FCD_00029774-RA">
    <property type="protein sequence ID" value="FCD_00029774-RA:cds"/>
    <property type="gene ID" value="FCD_00029774"/>
</dbReference>
<keyword evidence="3" id="KW-1185">Reference proteome</keyword>
<evidence type="ECO:0000313" key="3">
    <source>
        <dbReference type="Proteomes" id="UP001187192"/>
    </source>
</evidence>
<sequence length="64" mass="6768">MKRKNRDGSGGTMHFPDTTANHCGGGGSRFSVPTPTSCPTLELGRSTSGTEVHHPTRTQGGREE</sequence>
<organism evidence="2 3">
    <name type="scientific">Ficus carica</name>
    <name type="common">Common fig</name>
    <dbReference type="NCBI Taxonomy" id="3494"/>
    <lineage>
        <taxon>Eukaryota</taxon>
        <taxon>Viridiplantae</taxon>
        <taxon>Streptophyta</taxon>
        <taxon>Embryophyta</taxon>
        <taxon>Tracheophyta</taxon>
        <taxon>Spermatophyta</taxon>
        <taxon>Magnoliopsida</taxon>
        <taxon>eudicotyledons</taxon>
        <taxon>Gunneridae</taxon>
        <taxon>Pentapetalae</taxon>
        <taxon>rosids</taxon>
        <taxon>fabids</taxon>
        <taxon>Rosales</taxon>
        <taxon>Moraceae</taxon>
        <taxon>Ficeae</taxon>
        <taxon>Ficus</taxon>
    </lineage>
</organism>
<dbReference type="Proteomes" id="UP001187192">
    <property type="component" value="Unassembled WGS sequence"/>
</dbReference>
<proteinExistence type="predicted"/>
<evidence type="ECO:0000256" key="1">
    <source>
        <dbReference type="SAM" id="MobiDB-lite"/>
    </source>
</evidence>
<name>A0AA88AW23_FICCA</name>
<evidence type="ECO:0000313" key="2">
    <source>
        <dbReference type="EMBL" id="GMN55573.1"/>
    </source>
</evidence>
<reference evidence="2" key="1">
    <citation type="submission" date="2023-07" db="EMBL/GenBank/DDBJ databases">
        <title>draft genome sequence of fig (Ficus carica).</title>
        <authorList>
            <person name="Takahashi T."/>
            <person name="Nishimura K."/>
        </authorList>
    </citation>
    <scope>NUCLEOTIDE SEQUENCE</scope>
</reference>
<gene>
    <name evidence="2" type="ORF">TIFTF001_024700</name>
</gene>